<organism evidence="1 2">
    <name type="scientific">Luteimicrobium xylanilyticum</name>
    <dbReference type="NCBI Taxonomy" id="1133546"/>
    <lineage>
        <taxon>Bacteria</taxon>
        <taxon>Bacillati</taxon>
        <taxon>Actinomycetota</taxon>
        <taxon>Actinomycetes</taxon>
        <taxon>Micrococcales</taxon>
        <taxon>Luteimicrobium</taxon>
    </lineage>
</organism>
<accession>A0A5P9Q9H9</accession>
<dbReference type="EMBL" id="CP045529">
    <property type="protein sequence ID" value="QFU97065.1"/>
    <property type="molecule type" value="Genomic_DNA"/>
</dbReference>
<protein>
    <submittedName>
        <fullName evidence="1">Uncharacterized protein</fullName>
    </submittedName>
</protein>
<keyword evidence="2" id="KW-1185">Reference proteome</keyword>
<dbReference type="AlphaFoldDB" id="A0A5P9Q9H9"/>
<name>A0A5P9Q9H9_9MICO</name>
<evidence type="ECO:0000313" key="1">
    <source>
        <dbReference type="EMBL" id="QFU97065.1"/>
    </source>
</evidence>
<proteinExistence type="predicted"/>
<dbReference type="KEGG" id="lxl:KDY119_00559"/>
<sequence length="124" mass="13269">MLTSAPITAGSCKYNQSVDNVHVSVQASVHGWWGKVGGTCPTKAKVTVYSQAYYCGLACGWVTVSVNSRTVKEGTSKRANARVVCAGKKLVGWQGFVDVDLVGVNDPKGYTYGTKTNIFCEPAW</sequence>
<gene>
    <name evidence="1" type="ORF">KDY119_00559</name>
</gene>
<reference evidence="1 2" key="1">
    <citation type="submission" date="2019-10" db="EMBL/GenBank/DDBJ databases">
        <title>Genome sequence of Luteimicrobium xylanilyticum HY-24.</title>
        <authorList>
            <person name="Kim D.Y."/>
            <person name="Park H.-Y."/>
        </authorList>
    </citation>
    <scope>NUCLEOTIDE SEQUENCE [LARGE SCALE GENOMIC DNA]</scope>
    <source>
        <strain evidence="1 2">HY-24</strain>
    </source>
</reference>
<dbReference type="Proteomes" id="UP000326702">
    <property type="component" value="Chromosome"/>
</dbReference>
<evidence type="ECO:0000313" key="2">
    <source>
        <dbReference type="Proteomes" id="UP000326702"/>
    </source>
</evidence>